<accession>A2EYP6</accession>
<dbReference type="EMBL" id="DS113543">
    <property type="protein sequence ID" value="EAY02193.1"/>
    <property type="molecule type" value="Genomic_DNA"/>
</dbReference>
<name>A2EYP6_TRIV3</name>
<gene>
    <name evidence="1" type="ORF">TVAG_450930</name>
</gene>
<dbReference type="AlphaFoldDB" id="A2EYP6"/>
<dbReference type="Proteomes" id="UP000001542">
    <property type="component" value="Unassembled WGS sequence"/>
</dbReference>
<keyword evidence="2" id="KW-1185">Reference proteome</keyword>
<reference evidence="1" key="2">
    <citation type="journal article" date="2007" name="Science">
        <title>Draft genome sequence of the sexually transmitted pathogen Trichomonas vaginalis.</title>
        <authorList>
            <person name="Carlton J.M."/>
            <person name="Hirt R.P."/>
            <person name="Silva J.C."/>
            <person name="Delcher A.L."/>
            <person name="Schatz M."/>
            <person name="Zhao Q."/>
            <person name="Wortman J.R."/>
            <person name="Bidwell S.L."/>
            <person name="Alsmark U.C.M."/>
            <person name="Besteiro S."/>
            <person name="Sicheritz-Ponten T."/>
            <person name="Noel C.J."/>
            <person name="Dacks J.B."/>
            <person name="Foster P.G."/>
            <person name="Simillion C."/>
            <person name="Van de Peer Y."/>
            <person name="Miranda-Saavedra D."/>
            <person name="Barton G.J."/>
            <person name="Westrop G.D."/>
            <person name="Mueller S."/>
            <person name="Dessi D."/>
            <person name="Fiori P.L."/>
            <person name="Ren Q."/>
            <person name="Paulsen I."/>
            <person name="Zhang H."/>
            <person name="Bastida-Corcuera F.D."/>
            <person name="Simoes-Barbosa A."/>
            <person name="Brown M.T."/>
            <person name="Hayes R.D."/>
            <person name="Mukherjee M."/>
            <person name="Okumura C.Y."/>
            <person name="Schneider R."/>
            <person name="Smith A.J."/>
            <person name="Vanacova S."/>
            <person name="Villalvazo M."/>
            <person name="Haas B.J."/>
            <person name="Pertea M."/>
            <person name="Feldblyum T.V."/>
            <person name="Utterback T.R."/>
            <person name="Shu C.L."/>
            <person name="Osoegawa K."/>
            <person name="de Jong P.J."/>
            <person name="Hrdy I."/>
            <person name="Horvathova L."/>
            <person name="Zubacova Z."/>
            <person name="Dolezal P."/>
            <person name="Malik S.B."/>
            <person name="Logsdon J.M. Jr."/>
            <person name="Henze K."/>
            <person name="Gupta A."/>
            <person name="Wang C.C."/>
            <person name="Dunne R.L."/>
            <person name="Upcroft J.A."/>
            <person name="Upcroft P."/>
            <person name="White O."/>
            <person name="Salzberg S.L."/>
            <person name="Tang P."/>
            <person name="Chiu C.-H."/>
            <person name="Lee Y.-S."/>
            <person name="Embley T.M."/>
            <person name="Coombs G.H."/>
            <person name="Mottram J.C."/>
            <person name="Tachezy J."/>
            <person name="Fraser-Liggett C.M."/>
            <person name="Johnson P.J."/>
        </authorList>
    </citation>
    <scope>NUCLEOTIDE SEQUENCE [LARGE SCALE GENOMIC DNA]</scope>
    <source>
        <strain evidence="1">G3</strain>
    </source>
</reference>
<reference evidence="1" key="1">
    <citation type="submission" date="2006-10" db="EMBL/GenBank/DDBJ databases">
        <authorList>
            <person name="Amadeo P."/>
            <person name="Zhao Q."/>
            <person name="Wortman J."/>
            <person name="Fraser-Liggett C."/>
            <person name="Carlton J."/>
        </authorList>
    </citation>
    <scope>NUCLEOTIDE SEQUENCE</scope>
    <source>
        <strain evidence="1">G3</strain>
    </source>
</reference>
<evidence type="ECO:0000313" key="1">
    <source>
        <dbReference type="EMBL" id="EAY02193.1"/>
    </source>
</evidence>
<dbReference type="VEuPathDB" id="TrichDB:TVAG_450930"/>
<sequence>MVLDNSYKPEKYHCIMKRQWMDPIKQYKEIDGVEMYSLNATDNEECNLSTITINSLPKYTVNPSAFLLIHSLKLFLERSYADFLFVINDAAYMKLDRFIKFIRKEMQLNRNNNRYILGDCVEQRYFFQMLLLDSGILLSRSLVQKIVDTMDDHLWQVAFQIGLPADEILSEIVETLGIIVRDRQTDEFLGRGWRSEEHYKMFLNKSFDSLPICSIPFELLRPGASQLGLCSPRITQVNDMSVWSALNYQSKEDFLNTAEKMLENIPQNVCYYWDRLYPTICIKK</sequence>
<dbReference type="Gene3D" id="3.90.550.50">
    <property type="match status" value="1"/>
</dbReference>
<dbReference type="VEuPathDB" id="TrichDB:TVAGG3_0866610"/>
<organism evidence="1 2">
    <name type="scientific">Trichomonas vaginalis (strain ATCC PRA-98 / G3)</name>
    <dbReference type="NCBI Taxonomy" id="412133"/>
    <lineage>
        <taxon>Eukaryota</taxon>
        <taxon>Metamonada</taxon>
        <taxon>Parabasalia</taxon>
        <taxon>Trichomonadida</taxon>
        <taxon>Trichomonadidae</taxon>
        <taxon>Trichomonas</taxon>
    </lineage>
</organism>
<dbReference type="KEGG" id="tva:4760025"/>
<proteinExistence type="predicted"/>
<protein>
    <submittedName>
        <fullName evidence="1">Uncharacterized protein</fullName>
    </submittedName>
</protein>
<evidence type="ECO:0000313" key="2">
    <source>
        <dbReference type="Proteomes" id="UP000001542"/>
    </source>
</evidence>
<dbReference type="OrthoDB" id="9985088at2759"/>
<dbReference type="InParanoid" id="A2EYP6"/>